<accession>A0A1N6D133</accession>
<dbReference type="RefSeq" id="WP_074204310.1">
    <property type="nucleotide sequence ID" value="NZ_FSQW01000001.1"/>
</dbReference>
<evidence type="ECO:0000256" key="1">
    <source>
        <dbReference type="SAM" id="Phobius"/>
    </source>
</evidence>
<keyword evidence="1" id="KW-0812">Transmembrane</keyword>
<gene>
    <name evidence="3" type="ORF">SAMN02745824_1391</name>
</gene>
<dbReference type="Pfam" id="PF07885">
    <property type="entry name" value="Ion_trans_2"/>
    <property type="match status" value="1"/>
</dbReference>
<feature type="transmembrane region" description="Helical" evidence="1">
    <location>
        <begin position="114"/>
        <end position="135"/>
    </location>
</feature>
<evidence type="ECO:0000313" key="3">
    <source>
        <dbReference type="EMBL" id="SIN64434.1"/>
    </source>
</evidence>
<dbReference type="Gene3D" id="1.10.287.70">
    <property type="match status" value="1"/>
</dbReference>
<organism evidence="3 4">
    <name type="scientific">Parasphingorhabdus marina DSM 22363</name>
    <dbReference type="NCBI Taxonomy" id="1123272"/>
    <lineage>
        <taxon>Bacteria</taxon>
        <taxon>Pseudomonadati</taxon>
        <taxon>Pseudomonadota</taxon>
        <taxon>Alphaproteobacteria</taxon>
        <taxon>Sphingomonadales</taxon>
        <taxon>Sphingomonadaceae</taxon>
        <taxon>Parasphingorhabdus</taxon>
    </lineage>
</organism>
<dbReference type="AlphaFoldDB" id="A0A1N6D133"/>
<dbReference type="EMBL" id="FSQW01000001">
    <property type="protein sequence ID" value="SIN64434.1"/>
    <property type="molecule type" value="Genomic_DNA"/>
</dbReference>
<sequence length="141" mass="15546">MLKQIIIGSLLICSTVIITISFFAAASGMFDFANKRLQSGLKHLKMMIILSGAVLWMLAALSTAVWIWALAFLWVGEFQTLEAAVYFSIVSFTTLGFGDVIISQEWRLLSGMLAANGFLLFSLATAFLIDFLVRIQDGQEP</sequence>
<evidence type="ECO:0000259" key="2">
    <source>
        <dbReference type="Pfam" id="PF07885"/>
    </source>
</evidence>
<name>A0A1N6D133_9SPHN</name>
<feature type="transmembrane region" description="Helical" evidence="1">
    <location>
        <begin position="47"/>
        <end position="71"/>
    </location>
</feature>
<keyword evidence="1" id="KW-1133">Transmembrane helix</keyword>
<dbReference type="InterPro" id="IPR013099">
    <property type="entry name" value="K_chnl_dom"/>
</dbReference>
<reference evidence="4" key="1">
    <citation type="submission" date="2016-11" db="EMBL/GenBank/DDBJ databases">
        <authorList>
            <person name="Varghese N."/>
            <person name="Submissions S."/>
        </authorList>
    </citation>
    <scope>NUCLEOTIDE SEQUENCE [LARGE SCALE GENOMIC DNA]</scope>
    <source>
        <strain evidence="4">DSM 22363</strain>
    </source>
</reference>
<feature type="transmembrane region" description="Helical" evidence="1">
    <location>
        <begin position="83"/>
        <end position="102"/>
    </location>
</feature>
<dbReference type="SUPFAM" id="SSF81324">
    <property type="entry name" value="Voltage-gated potassium channels"/>
    <property type="match status" value="1"/>
</dbReference>
<proteinExistence type="predicted"/>
<feature type="domain" description="Potassium channel" evidence="2">
    <location>
        <begin position="63"/>
        <end position="133"/>
    </location>
</feature>
<keyword evidence="1" id="KW-0472">Membrane</keyword>
<feature type="transmembrane region" description="Helical" evidence="1">
    <location>
        <begin position="6"/>
        <end position="26"/>
    </location>
</feature>
<dbReference type="STRING" id="1123272.SAMN02745824_1391"/>
<keyword evidence="4" id="KW-1185">Reference proteome</keyword>
<evidence type="ECO:0000313" key="4">
    <source>
        <dbReference type="Proteomes" id="UP000185192"/>
    </source>
</evidence>
<protein>
    <submittedName>
        <fullName evidence="3">Ion channel</fullName>
    </submittedName>
</protein>
<dbReference type="OrthoDB" id="2974133at2"/>
<dbReference type="Proteomes" id="UP000185192">
    <property type="component" value="Unassembled WGS sequence"/>
</dbReference>